<dbReference type="HOGENOM" id="CLU_077506_0_0_1"/>
<proteinExistence type="predicted"/>
<dbReference type="InParanoid" id="T1HI58"/>
<evidence type="ECO:0000313" key="1">
    <source>
        <dbReference type="EnsemblMetazoa" id="RPRC003731-PA"/>
    </source>
</evidence>
<dbReference type="Proteomes" id="UP000015103">
    <property type="component" value="Unassembled WGS sequence"/>
</dbReference>
<accession>T1HI58</accession>
<dbReference type="EMBL" id="ACPB03000909">
    <property type="status" value="NOT_ANNOTATED_CDS"/>
    <property type="molecule type" value="Genomic_DNA"/>
</dbReference>
<evidence type="ECO:0000313" key="2">
    <source>
        <dbReference type="Proteomes" id="UP000015103"/>
    </source>
</evidence>
<reference evidence="1" key="1">
    <citation type="submission" date="2015-05" db="UniProtKB">
        <authorList>
            <consortium name="EnsemblMetazoa"/>
        </authorList>
    </citation>
    <scope>IDENTIFICATION</scope>
</reference>
<dbReference type="VEuPathDB" id="VectorBase:RPRC003731"/>
<dbReference type="eggNOG" id="ENOG502T2AT">
    <property type="taxonomic scope" value="Eukaryota"/>
</dbReference>
<name>T1HI58_RHOPR</name>
<dbReference type="EnsemblMetazoa" id="RPRC003731-RA">
    <property type="protein sequence ID" value="RPRC003731-PA"/>
    <property type="gene ID" value="RPRC003731"/>
</dbReference>
<protein>
    <submittedName>
        <fullName evidence="1">Uncharacterized protein</fullName>
    </submittedName>
</protein>
<organism evidence="1 2">
    <name type="scientific">Rhodnius prolixus</name>
    <name type="common">Triatomid bug</name>
    <dbReference type="NCBI Taxonomy" id="13249"/>
    <lineage>
        <taxon>Eukaryota</taxon>
        <taxon>Metazoa</taxon>
        <taxon>Ecdysozoa</taxon>
        <taxon>Arthropoda</taxon>
        <taxon>Hexapoda</taxon>
        <taxon>Insecta</taxon>
        <taxon>Pterygota</taxon>
        <taxon>Neoptera</taxon>
        <taxon>Paraneoptera</taxon>
        <taxon>Hemiptera</taxon>
        <taxon>Heteroptera</taxon>
        <taxon>Panheteroptera</taxon>
        <taxon>Cimicomorpha</taxon>
        <taxon>Reduviidae</taxon>
        <taxon>Triatominae</taxon>
        <taxon>Rhodnius</taxon>
    </lineage>
</organism>
<dbReference type="AlphaFoldDB" id="T1HI58"/>
<keyword evidence="2" id="KW-1185">Reference proteome</keyword>
<sequence length="268" mass="29467">MADYNSSEFAAAIRAVMTGLLDEKLAPVATKEDIALLRIDITELKEENARLKAEIESLKALSTKSDSRIEELELASRRNNLIFKGVTYSPSADLNSTIGHFCRDLLKVDVSSDQFNVIPLGNVTSKPNRPLLVSFLRLQDKIKVLNCTRILKGTGFVVHQDLPEATRKKRSNLLLLRREIMRLNNQIGVGVRTNYLLVDGCKFFWSDQDGLRFAGGDGTQKLSSLVKVNLHGFIAALLTGNLPKDYFSSACQNATGSSLLPAVPSATS</sequence>